<evidence type="ECO:0000313" key="7">
    <source>
        <dbReference type="Proteomes" id="UP001634394"/>
    </source>
</evidence>
<dbReference type="PROSITE" id="PS00022">
    <property type="entry name" value="EGF_1"/>
    <property type="match status" value="2"/>
</dbReference>
<comment type="caution">
    <text evidence="6">The sequence shown here is derived from an EMBL/GenBank/DDBJ whole genome shotgun (WGS) entry which is preliminary data.</text>
</comment>
<dbReference type="PRINTS" id="PR00010">
    <property type="entry name" value="EGFBLOOD"/>
</dbReference>
<dbReference type="InterPro" id="IPR000152">
    <property type="entry name" value="EGF-type_Asp/Asn_hydroxyl_site"/>
</dbReference>
<organism evidence="6 7">
    <name type="scientific">Sinanodonta woodiana</name>
    <name type="common">Chinese pond mussel</name>
    <name type="synonym">Anodonta woodiana</name>
    <dbReference type="NCBI Taxonomy" id="1069815"/>
    <lineage>
        <taxon>Eukaryota</taxon>
        <taxon>Metazoa</taxon>
        <taxon>Spiralia</taxon>
        <taxon>Lophotrochozoa</taxon>
        <taxon>Mollusca</taxon>
        <taxon>Bivalvia</taxon>
        <taxon>Autobranchia</taxon>
        <taxon>Heteroconchia</taxon>
        <taxon>Palaeoheterodonta</taxon>
        <taxon>Unionida</taxon>
        <taxon>Unionoidea</taxon>
        <taxon>Unionidae</taxon>
        <taxon>Unioninae</taxon>
        <taxon>Sinanodonta</taxon>
    </lineage>
</organism>
<evidence type="ECO:0000259" key="5">
    <source>
        <dbReference type="PROSITE" id="PS50026"/>
    </source>
</evidence>
<dbReference type="PROSITE" id="PS01186">
    <property type="entry name" value="EGF_2"/>
    <property type="match status" value="2"/>
</dbReference>
<evidence type="ECO:0000256" key="1">
    <source>
        <dbReference type="ARBA" id="ARBA00022536"/>
    </source>
</evidence>
<feature type="non-terminal residue" evidence="6">
    <location>
        <position position="80"/>
    </location>
</feature>
<feature type="disulfide bond" evidence="4">
    <location>
        <begin position="69"/>
        <end position="78"/>
    </location>
</feature>
<accession>A0ABD3T5I2</accession>
<sequence length="80" mass="8518">INECASYPCINSGNCTNTDGSYSCNCSHGWEGVNCENVISISDINECASYPCINNGNCTNTDGSYSCNCSHGWEGVNCEN</sequence>
<name>A0ABD3T5I2_SINWO</name>
<keyword evidence="1 4" id="KW-0245">EGF-like domain</keyword>
<protein>
    <recommendedName>
        <fullName evidence="5">EGF-like domain-containing protein</fullName>
    </recommendedName>
</protein>
<evidence type="ECO:0000256" key="4">
    <source>
        <dbReference type="PROSITE-ProRule" id="PRU00076"/>
    </source>
</evidence>
<dbReference type="SMART" id="SM00179">
    <property type="entry name" value="EGF_CA"/>
    <property type="match status" value="2"/>
</dbReference>
<proteinExistence type="predicted"/>
<evidence type="ECO:0000256" key="2">
    <source>
        <dbReference type="ARBA" id="ARBA00022737"/>
    </source>
</evidence>
<dbReference type="PROSITE" id="PS01187">
    <property type="entry name" value="EGF_CA"/>
    <property type="match status" value="1"/>
</dbReference>
<feature type="domain" description="EGF-like" evidence="5">
    <location>
        <begin position="1"/>
        <end position="36"/>
    </location>
</feature>
<dbReference type="PROSITE" id="PS50026">
    <property type="entry name" value="EGF_3"/>
    <property type="match status" value="2"/>
</dbReference>
<dbReference type="AlphaFoldDB" id="A0ABD3T5I2"/>
<keyword evidence="2" id="KW-0677">Repeat</keyword>
<dbReference type="InterPro" id="IPR018097">
    <property type="entry name" value="EGF_Ca-bd_CS"/>
</dbReference>
<dbReference type="Proteomes" id="UP001634394">
    <property type="component" value="Unassembled WGS sequence"/>
</dbReference>
<dbReference type="CDD" id="cd00054">
    <property type="entry name" value="EGF_CA"/>
    <property type="match status" value="2"/>
</dbReference>
<dbReference type="InterPro" id="IPR001881">
    <property type="entry name" value="EGF-like_Ca-bd_dom"/>
</dbReference>
<feature type="non-terminal residue" evidence="6">
    <location>
        <position position="1"/>
    </location>
</feature>
<keyword evidence="7" id="KW-1185">Reference proteome</keyword>
<evidence type="ECO:0000256" key="3">
    <source>
        <dbReference type="ARBA" id="ARBA00023157"/>
    </source>
</evidence>
<dbReference type="PROSITE" id="PS00010">
    <property type="entry name" value="ASX_HYDROXYL"/>
    <property type="match status" value="2"/>
</dbReference>
<reference evidence="6 7" key="1">
    <citation type="submission" date="2024-11" db="EMBL/GenBank/DDBJ databases">
        <title>Chromosome-level genome assembly of the freshwater bivalve Anodonta woodiana.</title>
        <authorList>
            <person name="Chen X."/>
        </authorList>
    </citation>
    <scope>NUCLEOTIDE SEQUENCE [LARGE SCALE GENOMIC DNA]</scope>
    <source>
        <strain evidence="6">MN2024</strain>
        <tissue evidence="6">Gills</tissue>
    </source>
</reference>
<gene>
    <name evidence="6" type="ORF">ACJMK2_023847</name>
</gene>
<evidence type="ECO:0000313" key="6">
    <source>
        <dbReference type="EMBL" id="KAL3832184.1"/>
    </source>
</evidence>
<dbReference type="FunFam" id="2.10.25.10:FF:000031">
    <property type="entry name" value="neurogenic locus notch homolog protein 3"/>
    <property type="match status" value="2"/>
</dbReference>
<dbReference type="Pfam" id="PF07645">
    <property type="entry name" value="EGF_CA"/>
    <property type="match status" value="2"/>
</dbReference>
<feature type="domain" description="EGF-like" evidence="5">
    <location>
        <begin position="43"/>
        <end position="79"/>
    </location>
</feature>
<dbReference type="Gene3D" id="2.10.25.10">
    <property type="entry name" value="Laminin"/>
    <property type="match status" value="2"/>
</dbReference>
<dbReference type="EMBL" id="JBJQND010000019">
    <property type="protein sequence ID" value="KAL3832184.1"/>
    <property type="molecule type" value="Genomic_DNA"/>
</dbReference>
<dbReference type="PANTHER" id="PTHR12916:SF13">
    <property type="entry name" value="SUSHI, VON WILLEBRAND FACTOR TYPE A, EGF AND PENTRAXIN DOMAIN-CONTAINING PROTEIN 1-LIKE"/>
    <property type="match status" value="1"/>
</dbReference>
<dbReference type="InterPro" id="IPR000742">
    <property type="entry name" value="EGF"/>
</dbReference>
<dbReference type="PANTHER" id="PTHR12916">
    <property type="entry name" value="CYTOCHROME C OXIDASE POLYPEPTIDE VIC-2"/>
    <property type="match status" value="1"/>
</dbReference>
<dbReference type="SMART" id="SM00181">
    <property type="entry name" value="EGF"/>
    <property type="match status" value="2"/>
</dbReference>
<dbReference type="InterPro" id="IPR049883">
    <property type="entry name" value="NOTCH1_EGF-like"/>
</dbReference>
<feature type="disulfide bond" evidence="4">
    <location>
        <begin position="26"/>
        <end position="35"/>
    </location>
</feature>
<comment type="caution">
    <text evidence="4">Lacks conserved residue(s) required for the propagation of feature annotation.</text>
</comment>
<dbReference type="SUPFAM" id="SSF57196">
    <property type="entry name" value="EGF/Laminin"/>
    <property type="match status" value="2"/>
</dbReference>
<keyword evidence="3 4" id="KW-1015">Disulfide bond</keyword>